<feature type="region of interest" description="Disordered" evidence="1">
    <location>
        <begin position="21"/>
        <end position="52"/>
    </location>
</feature>
<feature type="compositionally biased region" description="Basic and acidic residues" evidence="1">
    <location>
        <begin position="112"/>
        <end position="128"/>
    </location>
</feature>
<name>A0A4C1USF5_EUMVA</name>
<feature type="compositionally biased region" description="Polar residues" evidence="1">
    <location>
        <begin position="269"/>
        <end position="286"/>
    </location>
</feature>
<feature type="region of interest" description="Disordered" evidence="1">
    <location>
        <begin position="269"/>
        <end position="307"/>
    </location>
</feature>
<feature type="compositionally biased region" description="Basic and acidic residues" evidence="1">
    <location>
        <begin position="27"/>
        <end position="37"/>
    </location>
</feature>
<feature type="compositionally biased region" description="Basic residues" evidence="1">
    <location>
        <begin position="291"/>
        <end position="304"/>
    </location>
</feature>
<evidence type="ECO:0000313" key="3">
    <source>
        <dbReference type="Proteomes" id="UP000299102"/>
    </source>
</evidence>
<evidence type="ECO:0000313" key="2">
    <source>
        <dbReference type="EMBL" id="GBP28916.1"/>
    </source>
</evidence>
<feature type="compositionally biased region" description="Basic residues" evidence="1">
    <location>
        <begin position="38"/>
        <end position="47"/>
    </location>
</feature>
<protein>
    <submittedName>
        <fullName evidence="2">Uncharacterized protein</fullName>
    </submittedName>
</protein>
<feature type="region of interest" description="Disordered" evidence="1">
    <location>
        <begin position="112"/>
        <end position="135"/>
    </location>
</feature>
<dbReference type="OrthoDB" id="425555at2759"/>
<reference evidence="2 3" key="1">
    <citation type="journal article" date="2019" name="Commun. Biol.">
        <title>The bagworm genome reveals a unique fibroin gene that provides high tensile strength.</title>
        <authorList>
            <person name="Kono N."/>
            <person name="Nakamura H."/>
            <person name="Ohtoshi R."/>
            <person name="Tomita M."/>
            <person name="Numata K."/>
            <person name="Arakawa K."/>
        </authorList>
    </citation>
    <scope>NUCLEOTIDE SEQUENCE [LARGE SCALE GENOMIC DNA]</scope>
</reference>
<sequence>MAANCVQLRQSLAELQNQLNVLTNKNQSKEEQKPEKQKKSKSRKKKDNAKLDAQVLVDDCSIEHKSLNEELPATDSIDAEANISEPLMEQLNNLSNLKWDVPISEVVQEEAEKSLEQISNKMDDKSSEPNESVSAQNDEILSVTTNLETEKVINESINKVLKESSVILLKESDNKETIDVSNDEIDKIVIVASDVKVDEVLNDVSSKLVNEHSNEKSNEHETIDNATDKSNIEEQMLAELVSIIEGDQGQDLENLIEAIQVADDTLHSLESSPNTSAEKSSGNTDTELGKVSKKSKKDGKRITKKNIESIYEASTPSNVSLIEASSNEEIGHIEEVKSILDVSNSQS</sequence>
<dbReference type="AlphaFoldDB" id="A0A4C1USF5"/>
<dbReference type="EMBL" id="BGZK01000213">
    <property type="protein sequence ID" value="GBP28916.1"/>
    <property type="molecule type" value="Genomic_DNA"/>
</dbReference>
<organism evidence="2 3">
    <name type="scientific">Eumeta variegata</name>
    <name type="common">Bagworm moth</name>
    <name type="synonym">Eumeta japonica</name>
    <dbReference type="NCBI Taxonomy" id="151549"/>
    <lineage>
        <taxon>Eukaryota</taxon>
        <taxon>Metazoa</taxon>
        <taxon>Ecdysozoa</taxon>
        <taxon>Arthropoda</taxon>
        <taxon>Hexapoda</taxon>
        <taxon>Insecta</taxon>
        <taxon>Pterygota</taxon>
        <taxon>Neoptera</taxon>
        <taxon>Endopterygota</taxon>
        <taxon>Lepidoptera</taxon>
        <taxon>Glossata</taxon>
        <taxon>Ditrysia</taxon>
        <taxon>Tineoidea</taxon>
        <taxon>Psychidae</taxon>
        <taxon>Oiketicinae</taxon>
        <taxon>Eumeta</taxon>
    </lineage>
</organism>
<evidence type="ECO:0000256" key="1">
    <source>
        <dbReference type="SAM" id="MobiDB-lite"/>
    </source>
</evidence>
<accession>A0A4C1USF5</accession>
<gene>
    <name evidence="2" type="ORF">EVAR_93561_1</name>
</gene>
<comment type="caution">
    <text evidence="2">The sequence shown here is derived from an EMBL/GenBank/DDBJ whole genome shotgun (WGS) entry which is preliminary data.</text>
</comment>
<keyword evidence="3" id="KW-1185">Reference proteome</keyword>
<proteinExistence type="predicted"/>
<dbReference type="Proteomes" id="UP000299102">
    <property type="component" value="Unassembled WGS sequence"/>
</dbReference>
<feature type="region of interest" description="Disordered" evidence="1">
    <location>
        <begin position="210"/>
        <end position="229"/>
    </location>
</feature>